<feature type="compositionally biased region" description="Basic residues" evidence="1">
    <location>
        <begin position="112"/>
        <end position="122"/>
    </location>
</feature>
<dbReference type="OrthoDB" id="9811157at2"/>
<dbReference type="STRING" id="311180.SAMN04488050_11596"/>
<dbReference type="AlphaFoldDB" id="A0A1I6W6Q8"/>
<dbReference type="InterPro" id="IPR055570">
    <property type="entry name" value="DUF7146"/>
</dbReference>
<dbReference type="Gene3D" id="3.40.1360.10">
    <property type="match status" value="1"/>
</dbReference>
<evidence type="ECO:0000259" key="3">
    <source>
        <dbReference type="Pfam" id="PF23639"/>
    </source>
</evidence>
<keyword evidence="5" id="KW-1185">Reference proteome</keyword>
<feature type="domain" description="DUF7146" evidence="3">
    <location>
        <begin position="119"/>
        <end position="224"/>
    </location>
</feature>
<dbReference type="EMBL" id="FOZW01000015">
    <property type="protein sequence ID" value="SFT21676.1"/>
    <property type="molecule type" value="Genomic_DNA"/>
</dbReference>
<organism evidence="4 5">
    <name type="scientific">Alloyangia pacifica</name>
    <dbReference type="NCBI Taxonomy" id="311180"/>
    <lineage>
        <taxon>Bacteria</taxon>
        <taxon>Pseudomonadati</taxon>
        <taxon>Pseudomonadota</taxon>
        <taxon>Alphaproteobacteria</taxon>
        <taxon>Rhodobacterales</taxon>
        <taxon>Roseobacteraceae</taxon>
        <taxon>Alloyangia</taxon>
    </lineage>
</organism>
<dbReference type="RefSeq" id="WP_092430635.1">
    <property type="nucleotide sequence ID" value="NZ_FNCL01000021.1"/>
</dbReference>
<feature type="region of interest" description="Disordered" evidence="1">
    <location>
        <begin position="103"/>
        <end position="122"/>
    </location>
</feature>
<dbReference type="Pfam" id="PF13362">
    <property type="entry name" value="Toprim_3"/>
    <property type="match status" value="1"/>
</dbReference>
<dbReference type="InterPro" id="IPR006171">
    <property type="entry name" value="TOPRIM_dom"/>
</dbReference>
<evidence type="ECO:0000259" key="2">
    <source>
        <dbReference type="Pfam" id="PF13362"/>
    </source>
</evidence>
<evidence type="ECO:0000313" key="5">
    <source>
        <dbReference type="Proteomes" id="UP000199392"/>
    </source>
</evidence>
<dbReference type="InterPro" id="IPR034154">
    <property type="entry name" value="TOPRIM_DnaG/twinkle"/>
</dbReference>
<proteinExistence type="predicted"/>
<gene>
    <name evidence="4" type="ORF">SAMN04488050_11596</name>
</gene>
<sequence>MNTETQELLRELAQNAESVCRHYLSAGRREGRYWLVGDLQNTPGRSLYVRLTGPDEGKGARGRWTDGATGEYGDLLDIIKARTGIARFPDLLVEVRAHLGRPMPVAHPSTPRTRKSLSGKRTSAKRLYDGSVPLSGSLAETYLQRRGITRAASVSALRFHPRCWHRDYDEAGSKSRPALIAAVTDRAGRLRGVHRTWLAEDGSDKAPVEVQRRAMGELLGNAVKIDAPGECLAIGEGLETMLSLREALPGLPVWAALSAAHLGAVDLPEGIRQLYIARDLDDAGQAAADKLSARARDAGISVSVLEPRLGDFNDDLREDGVAALRQRLLGQLERADLARIALKS</sequence>
<evidence type="ECO:0000313" key="4">
    <source>
        <dbReference type="EMBL" id="SFT21676.1"/>
    </source>
</evidence>
<dbReference type="Proteomes" id="UP000199392">
    <property type="component" value="Unassembled WGS sequence"/>
</dbReference>
<accession>A0A1I6W6Q8</accession>
<feature type="domain" description="Toprim" evidence="2">
    <location>
        <begin position="232"/>
        <end position="320"/>
    </location>
</feature>
<reference evidence="5" key="1">
    <citation type="submission" date="2016-10" db="EMBL/GenBank/DDBJ databases">
        <authorList>
            <person name="Varghese N."/>
            <person name="Submissions S."/>
        </authorList>
    </citation>
    <scope>NUCLEOTIDE SEQUENCE [LARGE SCALE GENOMIC DNA]</scope>
    <source>
        <strain evidence="5">DSM 26894</strain>
    </source>
</reference>
<dbReference type="Pfam" id="PF23639">
    <property type="entry name" value="DUF7146"/>
    <property type="match status" value="1"/>
</dbReference>
<evidence type="ECO:0000256" key="1">
    <source>
        <dbReference type="SAM" id="MobiDB-lite"/>
    </source>
</evidence>
<dbReference type="CDD" id="cd01029">
    <property type="entry name" value="TOPRIM_primases"/>
    <property type="match status" value="1"/>
</dbReference>
<name>A0A1I6W6Q8_9RHOB</name>
<protein>
    <submittedName>
        <fullName evidence="4">Toprim domain-containing protein</fullName>
    </submittedName>
</protein>